<evidence type="ECO:0000256" key="1">
    <source>
        <dbReference type="ARBA" id="ARBA00004571"/>
    </source>
</evidence>
<evidence type="ECO:0000313" key="13">
    <source>
        <dbReference type="EMBL" id="QDK20542.1"/>
    </source>
</evidence>
<gene>
    <name evidence="13" type="ORF">ES815_20430</name>
</gene>
<evidence type="ECO:0000259" key="12">
    <source>
        <dbReference type="Pfam" id="PF13954"/>
    </source>
</evidence>
<dbReference type="PANTHER" id="PTHR30451">
    <property type="entry name" value="OUTER MEMBRANE USHER PROTEIN"/>
    <property type="match status" value="1"/>
</dbReference>
<feature type="domain" description="PapC-like C-terminal" evidence="11">
    <location>
        <begin position="748"/>
        <end position="808"/>
    </location>
</feature>
<protein>
    <submittedName>
        <fullName evidence="13">Fimbrial biogenesis outer membrane usher protein</fullName>
    </submittedName>
</protein>
<evidence type="ECO:0000256" key="3">
    <source>
        <dbReference type="ARBA" id="ARBA00022448"/>
    </source>
</evidence>
<accession>A0AAP9DCY5</accession>
<dbReference type="Gene3D" id="2.60.40.2070">
    <property type="match status" value="1"/>
</dbReference>
<dbReference type="Pfam" id="PF13954">
    <property type="entry name" value="PapC_N"/>
    <property type="match status" value="1"/>
</dbReference>
<evidence type="ECO:0000256" key="5">
    <source>
        <dbReference type="ARBA" id="ARBA00022558"/>
    </source>
</evidence>
<dbReference type="GO" id="GO:0009297">
    <property type="term" value="P:pilus assembly"/>
    <property type="evidence" value="ECO:0007669"/>
    <property type="project" value="InterPro"/>
</dbReference>
<dbReference type="SUPFAM" id="SSF141729">
    <property type="entry name" value="FimD N-terminal domain-like"/>
    <property type="match status" value="1"/>
</dbReference>
<evidence type="ECO:0000256" key="7">
    <source>
        <dbReference type="ARBA" id="ARBA00022729"/>
    </source>
</evidence>
<keyword evidence="9" id="KW-0998">Cell outer membrane</keyword>
<evidence type="ECO:0000256" key="4">
    <source>
        <dbReference type="ARBA" id="ARBA00022452"/>
    </source>
</evidence>
<dbReference type="Gene3D" id="2.60.40.2610">
    <property type="entry name" value="Outer membrane usher protein FimD, plug domain"/>
    <property type="match status" value="1"/>
</dbReference>
<feature type="compositionally biased region" description="Low complexity" evidence="10">
    <location>
        <begin position="602"/>
        <end position="615"/>
    </location>
</feature>
<dbReference type="InterPro" id="IPR042186">
    <property type="entry name" value="FimD_plug_dom"/>
</dbReference>
<dbReference type="GO" id="GO:0015473">
    <property type="term" value="F:fimbrial usher porin activity"/>
    <property type="evidence" value="ECO:0007669"/>
    <property type="project" value="InterPro"/>
</dbReference>
<evidence type="ECO:0000256" key="10">
    <source>
        <dbReference type="SAM" id="MobiDB-lite"/>
    </source>
</evidence>
<dbReference type="Proteomes" id="UP000317812">
    <property type="component" value="Chromosome"/>
</dbReference>
<evidence type="ECO:0000256" key="8">
    <source>
        <dbReference type="ARBA" id="ARBA00023136"/>
    </source>
</evidence>
<dbReference type="RefSeq" id="WP_142489429.1">
    <property type="nucleotide sequence ID" value="NZ_CP035382.1"/>
</dbReference>
<name>A0AAP9DCY5_9ENTR</name>
<reference evidence="13 14" key="1">
    <citation type="submission" date="2019-01" db="EMBL/GenBank/DDBJ databases">
        <title>Florfenicol resistance in Enterobacteriaceae and whole-genome sequence analysis of florfenicol-resistant Leclercia adecarboxylata strain R25.</title>
        <authorList>
            <person name="Bao Q."/>
            <person name="Ying Y."/>
        </authorList>
    </citation>
    <scope>NUCLEOTIDE SEQUENCE [LARGE SCALE GENOMIC DNA]</scope>
    <source>
        <strain evidence="13 14">R25</strain>
    </source>
</reference>
<evidence type="ECO:0000313" key="14">
    <source>
        <dbReference type="Proteomes" id="UP000317812"/>
    </source>
</evidence>
<keyword evidence="8" id="KW-0472">Membrane</keyword>
<dbReference type="InterPro" id="IPR043142">
    <property type="entry name" value="PapC-like_C_sf"/>
</dbReference>
<dbReference type="Gene3D" id="2.60.40.3110">
    <property type="match status" value="1"/>
</dbReference>
<evidence type="ECO:0000256" key="6">
    <source>
        <dbReference type="ARBA" id="ARBA00022692"/>
    </source>
</evidence>
<feature type="domain" description="PapC N-terminal" evidence="12">
    <location>
        <begin position="31"/>
        <end position="176"/>
    </location>
</feature>
<dbReference type="GO" id="GO:0009279">
    <property type="term" value="C:cell outer membrane"/>
    <property type="evidence" value="ECO:0007669"/>
    <property type="project" value="UniProtKB-SubCell"/>
</dbReference>
<proteinExistence type="inferred from homology"/>
<dbReference type="InterPro" id="IPR000015">
    <property type="entry name" value="Fimb_usher"/>
</dbReference>
<dbReference type="PANTHER" id="PTHR30451:SF21">
    <property type="entry name" value="FIMBRIAL USHER DOMAIN-CONTAINING PROTEIN YDET-RELATED"/>
    <property type="match status" value="1"/>
</dbReference>
<organism evidence="13 14">
    <name type="scientific">Leclercia adecarboxylata</name>
    <dbReference type="NCBI Taxonomy" id="83655"/>
    <lineage>
        <taxon>Bacteria</taxon>
        <taxon>Pseudomonadati</taxon>
        <taxon>Pseudomonadota</taxon>
        <taxon>Gammaproteobacteria</taxon>
        <taxon>Enterobacterales</taxon>
        <taxon>Enterobacteriaceae</taxon>
        <taxon>Leclercia</taxon>
    </lineage>
</organism>
<dbReference type="AlphaFoldDB" id="A0AAP9DCY5"/>
<dbReference type="InterPro" id="IPR025885">
    <property type="entry name" value="PapC_N"/>
</dbReference>
<dbReference type="InterPro" id="IPR025949">
    <property type="entry name" value="PapC-like_C"/>
</dbReference>
<dbReference type="FunFam" id="2.60.40.3110:FF:000001">
    <property type="entry name" value="Putative fimbrial outer membrane usher"/>
    <property type="match status" value="1"/>
</dbReference>
<evidence type="ECO:0000259" key="11">
    <source>
        <dbReference type="Pfam" id="PF13953"/>
    </source>
</evidence>
<comment type="subcellular location">
    <subcellularLocation>
        <location evidence="1">Cell outer membrane</location>
        <topology evidence="1">Multi-pass membrane protein</topology>
    </subcellularLocation>
</comment>
<evidence type="ECO:0000256" key="2">
    <source>
        <dbReference type="ARBA" id="ARBA00008064"/>
    </source>
</evidence>
<feature type="region of interest" description="Disordered" evidence="10">
    <location>
        <begin position="597"/>
        <end position="617"/>
    </location>
</feature>
<keyword evidence="7" id="KW-0732">Signal</keyword>
<dbReference type="Gene3D" id="3.10.20.410">
    <property type="match status" value="1"/>
</dbReference>
<comment type="similarity">
    <text evidence="2">Belongs to the fimbrial export usher family.</text>
</comment>
<dbReference type="Pfam" id="PF13953">
    <property type="entry name" value="PapC_C"/>
    <property type="match status" value="1"/>
</dbReference>
<keyword evidence="4" id="KW-1134">Transmembrane beta strand</keyword>
<dbReference type="Pfam" id="PF00577">
    <property type="entry name" value="Usher"/>
    <property type="match status" value="1"/>
</dbReference>
<dbReference type="EMBL" id="CP035382">
    <property type="protein sequence ID" value="QDK20542.1"/>
    <property type="molecule type" value="Genomic_DNA"/>
</dbReference>
<dbReference type="InterPro" id="IPR037224">
    <property type="entry name" value="PapC_N_sf"/>
</dbReference>
<keyword evidence="6" id="KW-0812">Transmembrane</keyword>
<sequence>MNRWNIALYPYGYLLIAVWGYCQPTLAQPAFNMDLLEKNENLPPVDLSSFNAPHAQPEGHYLVNWMVNDVSIESPKDVAFHHDSHGTLVPCLTSADLRKAGVNPAVLARNMDTDKPAACLDLTKVLPDSRTTFDFQQQKLELSIPQALMSQHARGDVPVTQWDEGINAVELNYRYSGASQRDRQGGKENDNYLLMKNGANLGAWRLRSDGSLTSNSDEKTHWSSSATWLERDIVRWKSELTLGDAFTSGDVFEPIQVQGVGLASDDEMLPDSQKGFAPTIHGIAKSNARVTVRQNGYVLYQTYVTPGAFVINDLYPMANSGDLEVSVKESSGEVRRFYQPYSSVNQMQREGYLKYTLIAGRYAASGNTRQPLMTQFSLMRGFGHAVTGFGGFQAAEQYRNLSLGMGKGLGEWGALSLQLSTSDASTREAQGAGRAWQVQYTKGLEQLGTLVRVNAWRYSHARYASLADVSGDDSDDSDEENKKSTLQVTLNQTIASSLSLYLSLNQDSYWSTQGAQRTANMGISSEFHGVSWSLGYSDTHSSEQEDNDKVLSLSLSIPLAKFLPDSYVSYNTSSSQKKGATQTLGINGALLDDRSLSYSVEQSTDSQQGQSGDVSLGYTGSQGALNASYSEDSQMKRVSYGASGGVLLHRHGLVLSQEMDGPVILVNANGAGDVPLENQKTIRTNASGYAVLPFATAYHRNTVSLDSHALPANVDLSNSSVTAVPTKDAIVMAYFSARVGYKALFILQKNSQPLPFGTQVTALDNDMSEGIVANDGQVYLAGLRKAGRLKAKWGAAANQQCIARYDLSPVLTSSSPLILQQSLSCAS</sequence>
<keyword evidence="5" id="KW-1029">Fimbrium biogenesis</keyword>
<keyword evidence="3" id="KW-0813">Transport</keyword>
<evidence type="ECO:0000256" key="9">
    <source>
        <dbReference type="ARBA" id="ARBA00023237"/>
    </source>
</evidence>